<protein>
    <submittedName>
        <fullName evidence="2">Uncharacterized protein</fullName>
    </submittedName>
</protein>
<evidence type="ECO:0000256" key="1">
    <source>
        <dbReference type="SAM" id="MobiDB-lite"/>
    </source>
</evidence>
<reference evidence="2 3" key="1">
    <citation type="submission" date="2024-07" db="EMBL/GenBank/DDBJ databases">
        <title>Whole genome sequencing of Prodigiosin pigment-producing Streptomyces salinarius isolated from rhizosphere soil of Arachis hypogaea.</title>
        <authorList>
            <person name="Vidhya A."/>
            <person name="Ramya S."/>
        </authorList>
    </citation>
    <scope>NUCLEOTIDE SEQUENCE [LARGE SCALE GENOMIC DNA]</scope>
    <source>
        <strain evidence="2 3">VRMG2420</strain>
    </source>
</reference>
<accession>A0ABW8BMR2</accession>
<dbReference type="Proteomes" id="UP001614264">
    <property type="component" value="Unassembled WGS sequence"/>
</dbReference>
<evidence type="ECO:0000313" key="2">
    <source>
        <dbReference type="EMBL" id="MFI7875752.1"/>
    </source>
</evidence>
<dbReference type="EMBL" id="JBITPR010000063">
    <property type="protein sequence ID" value="MFI7875752.1"/>
    <property type="molecule type" value="Genomic_DNA"/>
</dbReference>
<feature type="region of interest" description="Disordered" evidence="1">
    <location>
        <begin position="1"/>
        <end position="22"/>
    </location>
</feature>
<organism evidence="2 3">
    <name type="scientific">Streptomyces salinarius</name>
    <dbReference type="NCBI Taxonomy" id="2762598"/>
    <lineage>
        <taxon>Bacteria</taxon>
        <taxon>Bacillati</taxon>
        <taxon>Actinomycetota</taxon>
        <taxon>Actinomycetes</taxon>
        <taxon>Kitasatosporales</taxon>
        <taxon>Streptomycetaceae</taxon>
        <taxon>Streptomyces</taxon>
    </lineage>
</organism>
<proteinExistence type="predicted"/>
<comment type="caution">
    <text evidence="2">The sequence shown here is derived from an EMBL/GenBank/DDBJ whole genome shotgun (WGS) entry which is preliminary data.</text>
</comment>
<keyword evidence="3" id="KW-1185">Reference proteome</keyword>
<gene>
    <name evidence="2" type="ORF">AB4829_34800</name>
</gene>
<sequence length="123" mass="13151">MEPADLLDQHGIKPAGLEAMPAPPARREMLPRVQEALPRSCGVGGAPAAAARAVRFAGAGPRWVNLCWDDGMAVRPRCRVPEALEGIAADLRAAAQEAGVSVHRRCRSILRSKRALEVARPET</sequence>
<dbReference type="RefSeq" id="WP_399594839.1">
    <property type="nucleotide sequence ID" value="NZ_JBITPR010000063.1"/>
</dbReference>
<name>A0ABW8BMR2_9ACTN</name>
<evidence type="ECO:0000313" key="3">
    <source>
        <dbReference type="Proteomes" id="UP001614264"/>
    </source>
</evidence>